<evidence type="ECO:0000256" key="1">
    <source>
        <dbReference type="SAM" id="Phobius"/>
    </source>
</evidence>
<name>A0A075I9K2_9ARCH</name>
<dbReference type="PANTHER" id="PTHR36507">
    <property type="entry name" value="BLL1555 PROTEIN"/>
    <property type="match status" value="1"/>
</dbReference>
<dbReference type="AlphaFoldDB" id="A0A075I9K2"/>
<sequence>MAMKMPQYVRPVGIIITLAVCIGITTFFAFGVFGPSEYLISDVIEDAAEEIVDAVEPSSQIFAITVLTGSAEQGNPDYQPDNALVEKGYVIEWTNEDEVMHTVTSSLDFGETFDSGIMDPGSIFQLDTANLALGAYEYMCIVHPWMIATFVIEEPRGPVTEIVNIPVGADSNVEGQIFYDPQDISVTKGTIVLWNNEDEFMHTVTSSVDFGQTFDSGVMDPGNTFQVDTSNLALGAHEYMCVVHPWMIGSINVG</sequence>
<feature type="transmembrane region" description="Helical" evidence="1">
    <location>
        <begin position="12"/>
        <end position="33"/>
    </location>
</feature>
<dbReference type="InterPro" id="IPR052721">
    <property type="entry name" value="ET_Amicyanin"/>
</dbReference>
<protein>
    <submittedName>
        <fullName evidence="2">Blue (Type1) copper domain-containing protein</fullName>
    </submittedName>
</protein>
<organism evidence="2">
    <name type="scientific">uncultured marine thaumarchaeote SAT1000_50_F07</name>
    <dbReference type="NCBI Taxonomy" id="1456417"/>
    <lineage>
        <taxon>Archaea</taxon>
        <taxon>Nitrososphaerota</taxon>
        <taxon>environmental samples</taxon>
    </lineage>
</organism>
<accession>A0A075I9K2</accession>
<dbReference type="SUPFAM" id="SSF49503">
    <property type="entry name" value="Cupredoxins"/>
    <property type="match status" value="2"/>
</dbReference>
<dbReference type="PANTHER" id="PTHR36507:SF1">
    <property type="entry name" value="BLL1555 PROTEIN"/>
    <property type="match status" value="1"/>
</dbReference>
<reference evidence="2" key="1">
    <citation type="journal article" date="2014" name="Genome Biol. Evol.">
        <title>Pangenome evidence for extensive interdomain horizontal transfer affecting lineage core and shell genes in uncultured planktonic thaumarchaeota and euryarchaeota.</title>
        <authorList>
            <person name="Deschamps P."/>
            <person name="Zivanovic Y."/>
            <person name="Moreira D."/>
            <person name="Rodriguez-Valera F."/>
            <person name="Lopez-Garcia P."/>
        </authorList>
    </citation>
    <scope>NUCLEOTIDE SEQUENCE</scope>
</reference>
<keyword evidence="1" id="KW-0472">Membrane</keyword>
<keyword evidence="1" id="KW-0812">Transmembrane</keyword>
<proteinExistence type="predicted"/>
<dbReference type="EMBL" id="KF901287">
    <property type="protein sequence ID" value="AIF25336.1"/>
    <property type="molecule type" value="Genomic_DNA"/>
</dbReference>
<keyword evidence="1" id="KW-1133">Transmembrane helix</keyword>
<evidence type="ECO:0000313" key="2">
    <source>
        <dbReference type="EMBL" id="AIF25336.1"/>
    </source>
</evidence>
<dbReference type="InterPro" id="IPR008972">
    <property type="entry name" value="Cupredoxin"/>
</dbReference>
<dbReference type="Gene3D" id="2.60.40.420">
    <property type="entry name" value="Cupredoxins - blue copper proteins"/>
    <property type="match status" value="2"/>
</dbReference>